<evidence type="ECO:0000313" key="1">
    <source>
        <dbReference type="EMBL" id="OQE36439.1"/>
    </source>
</evidence>
<evidence type="ECO:0000313" key="2">
    <source>
        <dbReference type="Proteomes" id="UP000191691"/>
    </source>
</evidence>
<sequence>VPARGFHVLDPILDAVLDPVLDPIPVLLSRYYYY</sequence>
<gene>
    <name evidence="1" type="ORF">PENNAL_c0813G09878</name>
</gene>
<protein>
    <submittedName>
        <fullName evidence="1">Uncharacterized protein</fullName>
    </submittedName>
</protein>
<name>A0A1V6UDY4_PENNA</name>
<dbReference type="AlphaFoldDB" id="A0A1V6UDY4"/>
<proteinExistence type="predicted"/>
<feature type="non-terminal residue" evidence="1">
    <location>
        <position position="1"/>
    </location>
</feature>
<accession>A0A1V6UDY4</accession>
<reference evidence="2" key="1">
    <citation type="journal article" date="2017" name="Nat. Microbiol.">
        <title>Global analysis of biosynthetic gene clusters reveals vast potential of secondary metabolite production in Penicillium species.</title>
        <authorList>
            <person name="Nielsen J.C."/>
            <person name="Grijseels S."/>
            <person name="Prigent S."/>
            <person name="Ji B."/>
            <person name="Dainat J."/>
            <person name="Nielsen K.F."/>
            <person name="Frisvad J.C."/>
            <person name="Workman M."/>
            <person name="Nielsen J."/>
        </authorList>
    </citation>
    <scope>NUCLEOTIDE SEQUENCE [LARGE SCALE GENOMIC DNA]</scope>
    <source>
        <strain evidence="2">IBT 13039</strain>
    </source>
</reference>
<dbReference type="Proteomes" id="UP000191691">
    <property type="component" value="Unassembled WGS sequence"/>
</dbReference>
<organism evidence="1 2">
    <name type="scientific">Penicillium nalgiovense</name>
    <dbReference type="NCBI Taxonomy" id="60175"/>
    <lineage>
        <taxon>Eukaryota</taxon>
        <taxon>Fungi</taxon>
        <taxon>Dikarya</taxon>
        <taxon>Ascomycota</taxon>
        <taxon>Pezizomycotina</taxon>
        <taxon>Eurotiomycetes</taxon>
        <taxon>Eurotiomycetidae</taxon>
        <taxon>Eurotiales</taxon>
        <taxon>Aspergillaceae</taxon>
        <taxon>Penicillium</taxon>
    </lineage>
</organism>
<comment type="caution">
    <text evidence="1">The sequence shown here is derived from an EMBL/GenBank/DDBJ whole genome shotgun (WGS) entry which is preliminary data.</text>
</comment>
<dbReference type="EMBL" id="MOOB01000813">
    <property type="protein sequence ID" value="OQE36439.1"/>
    <property type="molecule type" value="Genomic_DNA"/>
</dbReference>
<keyword evidence="2" id="KW-1185">Reference proteome</keyword>